<sequence length="250" mass="27845">MLLGISAWTGRPVVEPVGRPEQARDWAYPARVEARLDQPLNRGLWLVKWLLLIPHLVVLVVLWAMFLVLTTAAAVAIVITGHYPRAIFDFNVGVLRWTWRVAYYGYYALGTDRYPPFTMEPAGYPATFEVAYPERVPRALVFLAWPLASPHLVLLVILVGVPLAFGATPLVLGGLVSALTLVAGALLLARGRYPRDLFDLIVGLDRWAFRVVVYLALMTDEYPPLRLDSGGSEPVAVRPRPVRGRRRTPA</sequence>
<feature type="transmembrane region" description="Helical" evidence="2">
    <location>
        <begin position="140"/>
        <end position="164"/>
    </location>
</feature>
<reference evidence="3 4" key="1">
    <citation type="submission" date="2020-04" db="EMBL/GenBank/DDBJ databases">
        <authorList>
            <person name="Klaysubun C."/>
            <person name="Duangmal K."/>
            <person name="Lipun K."/>
        </authorList>
    </citation>
    <scope>NUCLEOTIDE SEQUENCE [LARGE SCALE GENOMIC DNA]</scope>
    <source>
        <strain evidence="3 4">K10HN5</strain>
    </source>
</reference>
<evidence type="ECO:0000313" key="4">
    <source>
        <dbReference type="Proteomes" id="UP000820669"/>
    </source>
</evidence>
<dbReference type="EMBL" id="JAAXLA010000063">
    <property type="protein sequence ID" value="NMI00718.1"/>
    <property type="molecule type" value="Genomic_DNA"/>
</dbReference>
<evidence type="ECO:0000313" key="3">
    <source>
        <dbReference type="EMBL" id="NMI00718.1"/>
    </source>
</evidence>
<feature type="transmembrane region" description="Helical" evidence="2">
    <location>
        <begin position="170"/>
        <end position="189"/>
    </location>
</feature>
<feature type="region of interest" description="Disordered" evidence="1">
    <location>
        <begin position="231"/>
        <end position="250"/>
    </location>
</feature>
<accession>A0ABX1SIT2</accession>
<protein>
    <submittedName>
        <fullName evidence="3">DUF4389 domain-containing protein</fullName>
    </submittedName>
</protein>
<evidence type="ECO:0000256" key="1">
    <source>
        <dbReference type="SAM" id="MobiDB-lite"/>
    </source>
</evidence>
<keyword evidence="2" id="KW-0472">Membrane</keyword>
<comment type="caution">
    <text evidence="3">The sequence shown here is derived from an EMBL/GenBank/DDBJ whole genome shotgun (WGS) entry which is preliminary data.</text>
</comment>
<feature type="transmembrane region" description="Helical" evidence="2">
    <location>
        <begin position="49"/>
        <end position="79"/>
    </location>
</feature>
<keyword evidence="4" id="KW-1185">Reference proteome</keyword>
<keyword evidence="2" id="KW-0812">Transmembrane</keyword>
<proteinExistence type="predicted"/>
<dbReference type="Proteomes" id="UP000820669">
    <property type="component" value="Unassembled WGS sequence"/>
</dbReference>
<organism evidence="3 4">
    <name type="scientific">Pseudonocardia acidicola</name>
    <dbReference type="NCBI Taxonomy" id="2724939"/>
    <lineage>
        <taxon>Bacteria</taxon>
        <taxon>Bacillati</taxon>
        <taxon>Actinomycetota</taxon>
        <taxon>Actinomycetes</taxon>
        <taxon>Pseudonocardiales</taxon>
        <taxon>Pseudonocardiaceae</taxon>
        <taxon>Pseudonocardia</taxon>
    </lineage>
</organism>
<name>A0ABX1SIT2_9PSEU</name>
<gene>
    <name evidence="3" type="ORF">HF526_25925</name>
</gene>
<dbReference type="Pfam" id="PF14333">
    <property type="entry name" value="DUF4389"/>
    <property type="match status" value="2"/>
</dbReference>
<keyword evidence="2" id="KW-1133">Transmembrane helix</keyword>
<dbReference type="InterPro" id="IPR025498">
    <property type="entry name" value="DUF4389"/>
</dbReference>
<feature type="compositionally biased region" description="Basic residues" evidence="1">
    <location>
        <begin position="240"/>
        <end position="250"/>
    </location>
</feature>
<evidence type="ECO:0000256" key="2">
    <source>
        <dbReference type="SAM" id="Phobius"/>
    </source>
</evidence>